<dbReference type="GO" id="GO:0030246">
    <property type="term" value="F:carbohydrate binding"/>
    <property type="evidence" value="ECO:0007669"/>
    <property type="project" value="InterPro"/>
</dbReference>
<reference evidence="2" key="1">
    <citation type="submission" date="2016-10" db="EMBL/GenBank/DDBJ databases">
        <authorList>
            <person name="Varghese N."/>
            <person name="Submissions S."/>
        </authorList>
    </citation>
    <scope>NUCLEOTIDE SEQUENCE [LARGE SCALE GENOMIC DNA]</scope>
    <source>
        <strain evidence="2">DSM 45460</strain>
    </source>
</reference>
<dbReference type="OrthoDB" id="4739604at2"/>
<dbReference type="InterPro" id="IPR008183">
    <property type="entry name" value="Aldose_1/G6P_1-epimerase"/>
</dbReference>
<dbReference type="Pfam" id="PF01263">
    <property type="entry name" value="Aldose_epim"/>
    <property type="match status" value="1"/>
</dbReference>
<dbReference type="InterPro" id="IPR011013">
    <property type="entry name" value="Gal_mutarotase_sf_dom"/>
</dbReference>
<dbReference type="InterPro" id="IPR014718">
    <property type="entry name" value="GH-type_carb-bd"/>
</dbReference>
<dbReference type="Proteomes" id="UP000199213">
    <property type="component" value="Unassembled WGS sequence"/>
</dbReference>
<sequence length="309" mass="33264">MNEHIPATGHQFEIVHGGVRAVITEVGAALRIFEVDGVPYSETYEADRVPPAAAGAVLAPWPNRVADGSWSLEGETQQLALTEPDRHNAIHGLLRHTPWTVGEHTAAAVVLHAMIPVQPGWPVPLLTAVEYSVDDHGLTVQHTVENLGSRSVPFGLGVHPYPRAGNAATDDCTLRLSASSVLPIDPERMLPDRPPRRLEGEEQDLRTGRKLAGVWLDTAFGGAVPLPDDPVGLVRHSVTDSAGHGVQLWADPVFGWVQVYTAADFPERGRAVAIEPMTCPPDALNSGTDLIVLEQGQTWSARWGLRPIG</sequence>
<dbReference type="RefSeq" id="WP_092628879.1">
    <property type="nucleotide sequence ID" value="NZ_FNFM01000008.1"/>
</dbReference>
<dbReference type="GO" id="GO:0005975">
    <property type="term" value="P:carbohydrate metabolic process"/>
    <property type="evidence" value="ECO:0007669"/>
    <property type="project" value="InterPro"/>
</dbReference>
<evidence type="ECO:0000313" key="2">
    <source>
        <dbReference type="Proteomes" id="UP000199213"/>
    </source>
</evidence>
<proteinExistence type="predicted"/>
<dbReference type="Gene3D" id="2.70.98.10">
    <property type="match status" value="1"/>
</dbReference>
<dbReference type="CDD" id="cd09022">
    <property type="entry name" value="Aldose_epim_Ec_YihR"/>
    <property type="match status" value="1"/>
</dbReference>
<dbReference type="AlphaFoldDB" id="A0A1G9C1E4"/>
<dbReference type="InterPro" id="IPR037480">
    <property type="entry name" value="YihR-like"/>
</dbReference>
<protein>
    <submittedName>
        <fullName evidence="1">Aldose 1-epimerase</fullName>
    </submittedName>
</protein>
<dbReference type="SUPFAM" id="SSF74650">
    <property type="entry name" value="Galactose mutarotase-like"/>
    <property type="match status" value="1"/>
</dbReference>
<gene>
    <name evidence="1" type="ORF">SAMN04487820_10853</name>
</gene>
<evidence type="ECO:0000313" key="1">
    <source>
        <dbReference type="EMBL" id="SDK45507.1"/>
    </source>
</evidence>
<dbReference type="GO" id="GO:0016853">
    <property type="term" value="F:isomerase activity"/>
    <property type="evidence" value="ECO:0007669"/>
    <property type="project" value="InterPro"/>
</dbReference>
<accession>A0A1G9C1E4</accession>
<keyword evidence="2" id="KW-1185">Reference proteome</keyword>
<dbReference type="EMBL" id="FNFM01000008">
    <property type="protein sequence ID" value="SDK45507.1"/>
    <property type="molecule type" value="Genomic_DNA"/>
</dbReference>
<name>A0A1G9C1E4_ACTMZ</name>
<organism evidence="1 2">
    <name type="scientific">Actinopolyspora mzabensis</name>
    <dbReference type="NCBI Taxonomy" id="995066"/>
    <lineage>
        <taxon>Bacteria</taxon>
        <taxon>Bacillati</taxon>
        <taxon>Actinomycetota</taxon>
        <taxon>Actinomycetes</taxon>
        <taxon>Actinopolysporales</taxon>
        <taxon>Actinopolysporaceae</taxon>
        <taxon>Actinopolyspora</taxon>
    </lineage>
</organism>